<protein>
    <submittedName>
        <fullName evidence="1">Uncharacterized protein</fullName>
    </submittedName>
</protein>
<dbReference type="Proteomes" id="UP001281410">
    <property type="component" value="Unassembled WGS sequence"/>
</dbReference>
<dbReference type="PANTHER" id="PTHR11581:SF0">
    <property type="entry name" value="SMALL RIBOSOMAL SUBUNIT PROTEIN ES4"/>
    <property type="match status" value="1"/>
</dbReference>
<dbReference type="Gene3D" id="2.30.30.30">
    <property type="match status" value="1"/>
</dbReference>
<keyword evidence="2" id="KW-1185">Reference proteome</keyword>
<accession>A0AAD9ZUI4</accession>
<dbReference type="CDD" id="cd06087">
    <property type="entry name" value="KOW_RPS4"/>
    <property type="match status" value="1"/>
</dbReference>
<feature type="non-terminal residue" evidence="1">
    <location>
        <position position="60"/>
    </location>
</feature>
<organism evidence="1 2">
    <name type="scientific">Dipteronia sinensis</name>
    <dbReference type="NCBI Taxonomy" id="43782"/>
    <lineage>
        <taxon>Eukaryota</taxon>
        <taxon>Viridiplantae</taxon>
        <taxon>Streptophyta</taxon>
        <taxon>Embryophyta</taxon>
        <taxon>Tracheophyta</taxon>
        <taxon>Spermatophyta</taxon>
        <taxon>Magnoliopsida</taxon>
        <taxon>eudicotyledons</taxon>
        <taxon>Gunneridae</taxon>
        <taxon>Pentapetalae</taxon>
        <taxon>rosids</taxon>
        <taxon>malvids</taxon>
        <taxon>Sapindales</taxon>
        <taxon>Sapindaceae</taxon>
        <taxon>Hippocastanoideae</taxon>
        <taxon>Acereae</taxon>
        <taxon>Dipteronia</taxon>
    </lineage>
</organism>
<dbReference type="InterPro" id="IPR000876">
    <property type="entry name" value="Ribosomal_eS4"/>
</dbReference>
<comment type="caution">
    <text evidence="1">The sequence shown here is derived from an EMBL/GenBank/DDBJ whole genome shotgun (WGS) entry which is preliminary data.</text>
</comment>
<name>A0AAD9ZUI4_9ROSI</name>
<reference evidence="1" key="1">
    <citation type="journal article" date="2023" name="Plant J.">
        <title>Genome sequences and population genomics provide insights into the demographic history, inbreeding, and mutation load of two 'living fossil' tree species of Dipteronia.</title>
        <authorList>
            <person name="Feng Y."/>
            <person name="Comes H.P."/>
            <person name="Chen J."/>
            <person name="Zhu S."/>
            <person name="Lu R."/>
            <person name="Zhang X."/>
            <person name="Li P."/>
            <person name="Qiu J."/>
            <person name="Olsen K.M."/>
            <person name="Qiu Y."/>
        </authorList>
    </citation>
    <scope>NUCLEOTIDE SEQUENCE</scope>
    <source>
        <strain evidence="1">NBL</strain>
    </source>
</reference>
<dbReference type="GO" id="GO:0003735">
    <property type="term" value="F:structural constituent of ribosome"/>
    <property type="evidence" value="ECO:0007669"/>
    <property type="project" value="InterPro"/>
</dbReference>
<dbReference type="PANTHER" id="PTHR11581">
    <property type="entry name" value="30S/40S RIBOSOMAL PROTEIN S4"/>
    <property type="match status" value="1"/>
</dbReference>
<evidence type="ECO:0000313" key="1">
    <source>
        <dbReference type="EMBL" id="KAK3193405.1"/>
    </source>
</evidence>
<dbReference type="InterPro" id="IPR014722">
    <property type="entry name" value="Rib_uL2_dom2"/>
</dbReference>
<dbReference type="GO" id="GO:0003723">
    <property type="term" value="F:RNA binding"/>
    <property type="evidence" value="ECO:0007669"/>
    <property type="project" value="TreeGrafter"/>
</dbReference>
<gene>
    <name evidence="1" type="ORF">Dsin_024715</name>
</gene>
<dbReference type="EMBL" id="JANJYJ010000008">
    <property type="protein sequence ID" value="KAK3193405.1"/>
    <property type="molecule type" value="Genomic_DNA"/>
</dbReference>
<proteinExistence type="predicted"/>
<dbReference type="InterPro" id="IPR041982">
    <property type="entry name" value="Ribosomal_eS4_KOW"/>
</dbReference>
<dbReference type="GO" id="GO:0006412">
    <property type="term" value="P:translation"/>
    <property type="evidence" value="ECO:0007669"/>
    <property type="project" value="InterPro"/>
</dbReference>
<dbReference type="GO" id="GO:0022627">
    <property type="term" value="C:cytosolic small ribosomal subunit"/>
    <property type="evidence" value="ECO:0007669"/>
    <property type="project" value="TreeGrafter"/>
</dbReference>
<sequence length="60" mass="6762">MTQEEQVALLVIVTRGRNRGRVGIIKNWEKQKGSCETIHVQDAIGHEFATHLSNVYTIGK</sequence>
<dbReference type="AlphaFoldDB" id="A0AAD9ZUI4"/>
<evidence type="ECO:0000313" key="2">
    <source>
        <dbReference type="Proteomes" id="UP001281410"/>
    </source>
</evidence>